<dbReference type="Proteomes" id="UP001437256">
    <property type="component" value="Unassembled WGS sequence"/>
</dbReference>
<comment type="caution">
    <text evidence="1">The sequence shown here is derived from an EMBL/GenBank/DDBJ whole genome shotgun (WGS) entry which is preliminary data.</text>
</comment>
<accession>A0ABR3A4Y0</accession>
<reference evidence="1 2" key="1">
    <citation type="submission" date="2024-05" db="EMBL/GenBank/DDBJ databases">
        <title>A draft genome resource for the thread blight pathogen Marasmius tenuissimus strain MS-2.</title>
        <authorList>
            <person name="Yulfo-Soto G.E."/>
            <person name="Baruah I.K."/>
            <person name="Amoako-Attah I."/>
            <person name="Bukari Y."/>
            <person name="Meinhardt L.W."/>
            <person name="Bailey B.A."/>
            <person name="Cohen S.P."/>
        </authorList>
    </citation>
    <scope>NUCLEOTIDE SEQUENCE [LARGE SCALE GENOMIC DNA]</scope>
    <source>
        <strain evidence="1 2">MS-2</strain>
    </source>
</reference>
<name>A0ABR3A4Y0_9AGAR</name>
<protein>
    <submittedName>
        <fullName evidence="1">Gypsy retrotransposon integrase-like protein 1</fullName>
    </submittedName>
</protein>
<evidence type="ECO:0000313" key="1">
    <source>
        <dbReference type="EMBL" id="KAL0069015.1"/>
    </source>
</evidence>
<evidence type="ECO:0000313" key="2">
    <source>
        <dbReference type="Proteomes" id="UP001437256"/>
    </source>
</evidence>
<keyword evidence="2" id="KW-1185">Reference proteome</keyword>
<sequence>MDSINNFGKKQRLQNACDECRKKKGVFSGSSPLTIDKAHVISFQFDVIVLLHHTAYAPGASRQVSIAPIIYKIRIQMDAARALVNKILSTLNPFVVPQEPGETKDMLVELANYARCLEKQLLLAREASEVQLTATPTYSVESLKNEPKKLDEQQEIEDSIDSLTQELGQVAFGRPEPHFGKSNHFLLINSLMDARRDDLGGRTGVLFTHTVSTRIRRPSFWEPRPVSTWRLGRPCTESDETCSGMNSFNVH</sequence>
<proteinExistence type="predicted"/>
<dbReference type="EMBL" id="JBBXMP010000015">
    <property type="protein sequence ID" value="KAL0069015.1"/>
    <property type="molecule type" value="Genomic_DNA"/>
</dbReference>
<organism evidence="1 2">
    <name type="scientific">Marasmius tenuissimus</name>
    <dbReference type="NCBI Taxonomy" id="585030"/>
    <lineage>
        <taxon>Eukaryota</taxon>
        <taxon>Fungi</taxon>
        <taxon>Dikarya</taxon>
        <taxon>Basidiomycota</taxon>
        <taxon>Agaricomycotina</taxon>
        <taxon>Agaricomycetes</taxon>
        <taxon>Agaricomycetidae</taxon>
        <taxon>Agaricales</taxon>
        <taxon>Marasmiineae</taxon>
        <taxon>Marasmiaceae</taxon>
        <taxon>Marasmius</taxon>
    </lineage>
</organism>
<gene>
    <name evidence="1" type="primary">GIN1_16</name>
    <name evidence="1" type="ORF">AAF712_004008</name>
</gene>